<reference evidence="5" key="1">
    <citation type="submission" date="2016-09" db="EMBL/GenBank/DDBJ databases">
        <authorList>
            <person name="Strepis N."/>
        </authorList>
    </citation>
    <scope>NUCLEOTIDE SEQUENCE [LARGE SCALE GENOMIC DNA]</scope>
</reference>
<dbReference type="GO" id="GO:0003677">
    <property type="term" value="F:DNA binding"/>
    <property type="evidence" value="ECO:0007669"/>
    <property type="project" value="InterPro"/>
</dbReference>
<evidence type="ECO:0000313" key="5">
    <source>
        <dbReference type="Proteomes" id="UP000184291"/>
    </source>
</evidence>
<dbReference type="Gene3D" id="1.20.58.1000">
    <property type="entry name" value="Metal-sensitive repressor, helix protomer"/>
    <property type="match status" value="1"/>
</dbReference>
<dbReference type="Proteomes" id="UP000184291">
    <property type="component" value="Unassembled WGS sequence"/>
</dbReference>
<accession>A0A1M4RVJ8</accession>
<dbReference type="GO" id="GO:0045892">
    <property type="term" value="P:negative regulation of DNA-templated transcription"/>
    <property type="evidence" value="ECO:0007669"/>
    <property type="project" value="UniProtKB-ARBA"/>
</dbReference>
<dbReference type="PANTHER" id="PTHR33677">
    <property type="entry name" value="TRANSCRIPTIONAL REPRESSOR FRMR-RELATED"/>
    <property type="match status" value="1"/>
</dbReference>
<dbReference type="EMBL" id="FQTT01000001">
    <property type="protein sequence ID" value="SHE23949.1"/>
    <property type="molecule type" value="Genomic_DNA"/>
</dbReference>
<protein>
    <submittedName>
        <fullName evidence="4">Metal-sensitive transcriptional repressor</fullName>
    </submittedName>
</protein>
<gene>
    <name evidence="4" type="ORF">ACGLYG10_0147</name>
</gene>
<evidence type="ECO:0000256" key="2">
    <source>
        <dbReference type="ARBA" id="ARBA00023008"/>
    </source>
</evidence>
<comment type="similarity">
    <text evidence="1">Belongs to the CsoR family.</text>
</comment>
<feature type="region of interest" description="Disordered" evidence="3">
    <location>
        <begin position="97"/>
        <end position="127"/>
    </location>
</feature>
<name>A0A1M4RVJ8_9ACTO</name>
<keyword evidence="5" id="KW-1185">Reference proteome</keyword>
<dbReference type="InterPro" id="IPR003735">
    <property type="entry name" value="Metal_Tscrpt_repr"/>
</dbReference>
<evidence type="ECO:0000256" key="1">
    <source>
        <dbReference type="ARBA" id="ARBA00005428"/>
    </source>
</evidence>
<dbReference type="STRING" id="1892869.ACGLYG10_0147"/>
<dbReference type="PANTHER" id="PTHR33677:SF5">
    <property type="entry name" value="TRANSCRIPTIONAL REPRESSOR FRMR"/>
    <property type="match status" value="1"/>
</dbReference>
<evidence type="ECO:0000313" key="4">
    <source>
        <dbReference type="EMBL" id="SHE23949.1"/>
    </source>
</evidence>
<dbReference type="InterPro" id="IPR038390">
    <property type="entry name" value="Metal_Tscrpt_repr_sf"/>
</dbReference>
<sequence length="142" mass="14548">MIAVAKAQDAATRGAAATTAGAEATAAPGFECDPETKRRIVNRLKRARGQLDAVIDAAEREASCKEIVTQLSAVTHALNRAGFVIVATAMQACADGERTTSAGRDGRDGVGETDGTGASSNGASRPGALTMDELEKIFLSLV</sequence>
<dbReference type="CDD" id="cd10148">
    <property type="entry name" value="CsoR-like_DUF156"/>
    <property type="match status" value="1"/>
</dbReference>
<dbReference type="AlphaFoldDB" id="A0A1M4RVJ8"/>
<organism evidence="4 5">
    <name type="scientific">Actinomyces glycerinitolerans</name>
    <dbReference type="NCBI Taxonomy" id="1892869"/>
    <lineage>
        <taxon>Bacteria</taxon>
        <taxon>Bacillati</taxon>
        <taxon>Actinomycetota</taxon>
        <taxon>Actinomycetes</taxon>
        <taxon>Actinomycetales</taxon>
        <taxon>Actinomycetaceae</taxon>
        <taxon>Actinomyces</taxon>
    </lineage>
</organism>
<dbReference type="RefSeq" id="WP_244542520.1">
    <property type="nucleotide sequence ID" value="NZ_FQTT01000001.1"/>
</dbReference>
<proteinExistence type="inferred from homology"/>
<dbReference type="Pfam" id="PF02583">
    <property type="entry name" value="Trns_repr_metal"/>
    <property type="match status" value="1"/>
</dbReference>
<dbReference type="GO" id="GO:0046872">
    <property type="term" value="F:metal ion binding"/>
    <property type="evidence" value="ECO:0007669"/>
    <property type="project" value="InterPro"/>
</dbReference>
<keyword evidence="2" id="KW-0186">Copper</keyword>
<evidence type="ECO:0000256" key="3">
    <source>
        <dbReference type="SAM" id="MobiDB-lite"/>
    </source>
</evidence>